<evidence type="ECO:0000256" key="1">
    <source>
        <dbReference type="SAM" id="SignalP"/>
    </source>
</evidence>
<name>A0A1Y0B2M4_9LAMI</name>
<dbReference type="EMBL" id="KY774314">
    <property type="protein sequence ID" value="ART31650.1"/>
    <property type="molecule type" value="Genomic_DNA"/>
</dbReference>
<feature type="signal peptide" evidence="1">
    <location>
        <begin position="1"/>
        <end position="19"/>
    </location>
</feature>
<evidence type="ECO:0008006" key="3">
    <source>
        <dbReference type="Google" id="ProtNLM"/>
    </source>
</evidence>
<reference evidence="2" key="1">
    <citation type="submission" date="2017-03" db="EMBL/GenBank/DDBJ databases">
        <title>The mitochondrial genome of the carnivorous plant Utricularia reniformis (Lentibulariaceae): structure, comparative analysis and evolutionary landmarks.</title>
        <authorList>
            <person name="Silva S.R."/>
            <person name="Alvarenga D.O."/>
            <person name="Michael T.P."/>
            <person name="Miranda V.F.O."/>
            <person name="Varani A.M."/>
        </authorList>
    </citation>
    <scope>NUCLEOTIDE SEQUENCE</scope>
</reference>
<accession>A0A1Y0B2M4</accession>
<gene>
    <name evidence="2" type="ORF">AEK19_MT1459</name>
</gene>
<protein>
    <recommendedName>
        <fullName evidence="3">Secreted protein</fullName>
    </recommendedName>
</protein>
<keyword evidence="2" id="KW-0496">Mitochondrion</keyword>
<evidence type="ECO:0000313" key="2">
    <source>
        <dbReference type="EMBL" id="ART31650.1"/>
    </source>
</evidence>
<dbReference type="AlphaFoldDB" id="A0A1Y0B2M4"/>
<feature type="chain" id="PRO_5012078465" description="Secreted protein" evidence="1">
    <location>
        <begin position="20"/>
        <end position="69"/>
    </location>
</feature>
<organism evidence="2">
    <name type="scientific">Utricularia reniformis</name>
    <dbReference type="NCBI Taxonomy" id="192314"/>
    <lineage>
        <taxon>Eukaryota</taxon>
        <taxon>Viridiplantae</taxon>
        <taxon>Streptophyta</taxon>
        <taxon>Embryophyta</taxon>
        <taxon>Tracheophyta</taxon>
        <taxon>Spermatophyta</taxon>
        <taxon>Magnoliopsida</taxon>
        <taxon>eudicotyledons</taxon>
        <taxon>Gunneridae</taxon>
        <taxon>Pentapetalae</taxon>
        <taxon>asterids</taxon>
        <taxon>lamiids</taxon>
        <taxon>Lamiales</taxon>
        <taxon>Lentibulariaceae</taxon>
        <taxon>Utricularia</taxon>
    </lineage>
</organism>
<sequence>MNNSTLWLLLFVCAEQELGLRQVKPLRDSSESEEIWNSKPINRSLCSQSEFKDFLVRQMLYRTTLLALH</sequence>
<geneLocation type="mitochondrion" evidence="2"/>
<proteinExistence type="predicted"/>
<keyword evidence="1" id="KW-0732">Signal</keyword>